<name>A0A2N5T9F1_9BASI</name>
<organism evidence="1 2">
    <name type="scientific">Puccinia coronata f. sp. avenae</name>
    <dbReference type="NCBI Taxonomy" id="200324"/>
    <lineage>
        <taxon>Eukaryota</taxon>
        <taxon>Fungi</taxon>
        <taxon>Dikarya</taxon>
        <taxon>Basidiomycota</taxon>
        <taxon>Pucciniomycotina</taxon>
        <taxon>Pucciniomycetes</taxon>
        <taxon>Pucciniales</taxon>
        <taxon>Pucciniaceae</taxon>
        <taxon>Puccinia</taxon>
    </lineage>
</organism>
<dbReference type="InterPro" id="IPR015943">
    <property type="entry name" value="WD40/YVTN_repeat-like_dom_sf"/>
</dbReference>
<accession>A0A2N5T9F1</accession>
<dbReference type="AlphaFoldDB" id="A0A2N5T9F1"/>
<dbReference type="PANTHER" id="PTHR15728:SF0">
    <property type="entry name" value="PAN2-PAN3 DEADENYLATION COMPLEX CATALYTIC SUBUNIT PAN2"/>
    <property type="match status" value="1"/>
</dbReference>
<proteinExistence type="predicted"/>
<gene>
    <name evidence="1" type="ORF">PCASD_12264</name>
</gene>
<evidence type="ECO:0000313" key="1">
    <source>
        <dbReference type="EMBL" id="PLW22145.1"/>
    </source>
</evidence>
<protein>
    <submittedName>
        <fullName evidence="1">Uncharacterized protein</fullName>
    </submittedName>
</protein>
<dbReference type="Gene3D" id="2.130.10.10">
    <property type="entry name" value="YVTN repeat-like/Quinoprotein amine dehydrogenase"/>
    <property type="match status" value="1"/>
</dbReference>
<dbReference type="Proteomes" id="UP000235392">
    <property type="component" value="Unassembled WGS sequence"/>
</dbReference>
<dbReference type="PANTHER" id="PTHR15728">
    <property type="entry name" value="DEADENYLATION COMPLEX CATALYTIC SUBUNIT PAN2"/>
    <property type="match status" value="1"/>
</dbReference>
<sequence length="145" mass="16154">MLVLASPRGDTLNQTQHALIRTLDRVLQHLPGETAALSFDPYTDLLWTATTNGTVVSHFLPTSHHPQERSIARYSSFKSHSYNTSKTLLRIVERGVFSLADTSLKFTNRRGIPYWFSSTAFQDACSMAFTAPKSIELLIGAHSQS</sequence>
<reference evidence="1 2" key="1">
    <citation type="submission" date="2017-11" db="EMBL/GenBank/DDBJ databases">
        <title>De novo assembly and phasing of dikaryotic genomes from two isolates of Puccinia coronata f. sp. avenae, the causal agent of oat crown rust.</title>
        <authorList>
            <person name="Miller M.E."/>
            <person name="Zhang Y."/>
            <person name="Omidvar V."/>
            <person name="Sperschneider J."/>
            <person name="Schwessinger B."/>
            <person name="Raley C."/>
            <person name="Palmer J.M."/>
            <person name="Garnica D."/>
            <person name="Upadhyaya N."/>
            <person name="Rathjen J."/>
            <person name="Taylor J.M."/>
            <person name="Park R.F."/>
            <person name="Dodds P.N."/>
            <person name="Hirsch C.D."/>
            <person name="Kianian S.F."/>
            <person name="Figueroa M."/>
        </authorList>
    </citation>
    <scope>NUCLEOTIDE SEQUENCE [LARGE SCALE GENOMIC DNA]</scope>
    <source>
        <strain evidence="1">12SD80</strain>
    </source>
</reference>
<dbReference type="InterPro" id="IPR050785">
    <property type="entry name" value="PAN2-PAN3_catalytic_subunit"/>
</dbReference>
<comment type="caution">
    <text evidence="1">The sequence shown here is derived from an EMBL/GenBank/DDBJ whole genome shotgun (WGS) entry which is preliminary data.</text>
</comment>
<dbReference type="EMBL" id="PGCI01000674">
    <property type="protein sequence ID" value="PLW22145.1"/>
    <property type="molecule type" value="Genomic_DNA"/>
</dbReference>
<evidence type="ECO:0000313" key="2">
    <source>
        <dbReference type="Proteomes" id="UP000235392"/>
    </source>
</evidence>
<dbReference type="GO" id="GO:0000932">
    <property type="term" value="C:P-body"/>
    <property type="evidence" value="ECO:0007669"/>
    <property type="project" value="TreeGrafter"/>
</dbReference>
<dbReference type="GO" id="GO:0004535">
    <property type="term" value="F:poly(A)-specific ribonuclease activity"/>
    <property type="evidence" value="ECO:0007669"/>
    <property type="project" value="TreeGrafter"/>
</dbReference>
<dbReference type="GO" id="GO:0031251">
    <property type="term" value="C:PAN complex"/>
    <property type="evidence" value="ECO:0007669"/>
    <property type="project" value="TreeGrafter"/>
</dbReference>
<dbReference type="GO" id="GO:0000289">
    <property type="term" value="P:nuclear-transcribed mRNA poly(A) tail shortening"/>
    <property type="evidence" value="ECO:0007669"/>
    <property type="project" value="TreeGrafter"/>
</dbReference>